<keyword evidence="1" id="KW-0812">Transmembrane</keyword>
<evidence type="ECO:0008006" key="4">
    <source>
        <dbReference type="Google" id="ProtNLM"/>
    </source>
</evidence>
<protein>
    <recommendedName>
        <fullName evidence="4">PilN domain-containing protein</fullName>
    </recommendedName>
</protein>
<sequence>MVDIIPRTPQSSSLLMKALLTASAAVFAAALGGFAILFFLDSKIQNKIEAAEVILAAEKTPEQIDMEEYVFAARARLQDFATVVQERSNMAPVFSFVEAVVHPDITFLVMSVDALRQSADMKGRARSFSALDEQFAVLKTREELLDFSLTQIQLGEDGTIEFQITMQFPGDFFQ</sequence>
<name>A0A1G2R1G9_9BACT</name>
<accession>A0A1G2R1G9</accession>
<dbReference type="STRING" id="1802448.A2672_00630"/>
<dbReference type="AlphaFoldDB" id="A0A1G2R1G9"/>
<dbReference type="Proteomes" id="UP000178065">
    <property type="component" value="Unassembled WGS sequence"/>
</dbReference>
<comment type="caution">
    <text evidence="2">The sequence shown here is derived from an EMBL/GenBank/DDBJ whole genome shotgun (WGS) entry which is preliminary data.</text>
</comment>
<keyword evidence="1" id="KW-1133">Transmembrane helix</keyword>
<reference evidence="2 3" key="1">
    <citation type="journal article" date="2016" name="Nat. Commun.">
        <title>Thousands of microbial genomes shed light on interconnected biogeochemical processes in an aquifer system.</title>
        <authorList>
            <person name="Anantharaman K."/>
            <person name="Brown C.T."/>
            <person name="Hug L.A."/>
            <person name="Sharon I."/>
            <person name="Castelle C.J."/>
            <person name="Probst A.J."/>
            <person name="Thomas B.C."/>
            <person name="Singh A."/>
            <person name="Wilkins M.J."/>
            <person name="Karaoz U."/>
            <person name="Brodie E.L."/>
            <person name="Williams K.H."/>
            <person name="Hubbard S.S."/>
            <person name="Banfield J.F."/>
        </authorList>
    </citation>
    <scope>NUCLEOTIDE SEQUENCE [LARGE SCALE GENOMIC DNA]</scope>
</reference>
<organism evidence="2 3">
    <name type="scientific">Candidatus Wildermuthbacteria bacterium RIFCSPHIGHO2_01_FULL_49_22b</name>
    <dbReference type="NCBI Taxonomy" id="1802448"/>
    <lineage>
        <taxon>Bacteria</taxon>
        <taxon>Candidatus Wildermuthiibacteriota</taxon>
    </lineage>
</organism>
<keyword evidence="1" id="KW-0472">Membrane</keyword>
<feature type="transmembrane region" description="Helical" evidence="1">
    <location>
        <begin position="20"/>
        <end position="40"/>
    </location>
</feature>
<evidence type="ECO:0000313" key="2">
    <source>
        <dbReference type="EMBL" id="OHA65921.1"/>
    </source>
</evidence>
<dbReference type="EMBL" id="MHTT01000009">
    <property type="protein sequence ID" value="OHA65921.1"/>
    <property type="molecule type" value="Genomic_DNA"/>
</dbReference>
<evidence type="ECO:0000256" key="1">
    <source>
        <dbReference type="SAM" id="Phobius"/>
    </source>
</evidence>
<gene>
    <name evidence="2" type="ORF">A2672_00630</name>
</gene>
<evidence type="ECO:0000313" key="3">
    <source>
        <dbReference type="Proteomes" id="UP000178065"/>
    </source>
</evidence>
<proteinExistence type="predicted"/>